<proteinExistence type="predicted"/>
<dbReference type="Pfam" id="PF08386">
    <property type="entry name" value="Abhydrolase_4"/>
    <property type="match status" value="1"/>
</dbReference>
<dbReference type="Gene3D" id="3.40.50.1820">
    <property type="entry name" value="alpha/beta hydrolase"/>
    <property type="match status" value="1"/>
</dbReference>
<sequence length="62" mass="6557">MRPTLIAQCSNDAIAPLEVGAFVHAQVPGSELVTLTATGHCPQLSAPQATAEAIITFVRERR</sequence>
<dbReference type="EMBL" id="BAAALF010000087">
    <property type="protein sequence ID" value="GAA1249573.1"/>
    <property type="molecule type" value="Genomic_DNA"/>
</dbReference>
<feature type="domain" description="Peptidase S33 tripeptidyl aminopeptidase-like C-terminal" evidence="1">
    <location>
        <begin position="3"/>
        <end position="59"/>
    </location>
</feature>
<comment type="caution">
    <text evidence="2">The sequence shown here is derived from an EMBL/GenBank/DDBJ whole genome shotgun (WGS) entry which is preliminary data.</text>
</comment>
<dbReference type="SUPFAM" id="SSF53474">
    <property type="entry name" value="alpha/beta-Hydrolases"/>
    <property type="match status" value="1"/>
</dbReference>
<evidence type="ECO:0000313" key="2">
    <source>
        <dbReference type="EMBL" id="GAA1249573.1"/>
    </source>
</evidence>
<name>A0ABP4H453_9ACTN</name>
<accession>A0ABP4H453</accession>
<evidence type="ECO:0000259" key="1">
    <source>
        <dbReference type="Pfam" id="PF08386"/>
    </source>
</evidence>
<dbReference type="Proteomes" id="UP001500037">
    <property type="component" value="Unassembled WGS sequence"/>
</dbReference>
<protein>
    <recommendedName>
        <fullName evidence="1">Peptidase S33 tripeptidyl aminopeptidase-like C-terminal domain-containing protein</fullName>
    </recommendedName>
</protein>
<keyword evidence="3" id="KW-1185">Reference proteome</keyword>
<gene>
    <name evidence="2" type="ORF">GCM10009665_45450</name>
</gene>
<reference evidence="3" key="1">
    <citation type="journal article" date="2019" name="Int. J. Syst. Evol. Microbiol.">
        <title>The Global Catalogue of Microorganisms (GCM) 10K type strain sequencing project: providing services to taxonomists for standard genome sequencing and annotation.</title>
        <authorList>
            <consortium name="The Broad Institute Genomics Platform"/>
            <consortium name="The Broad Institute Genome Sequencing Center for Infectious Disease"/>
            <person name="Wu L."/>
            <person name="Ma J."/>
        </authorList>
    </citation>
    <scope>NUCLEOTIDE SEQUENCE [LARGE SCALE GENOMIC DNA]</scope>
    <source>
        <strain evidence="3">JCM 13004</strain>
    </source>
</reference>
<evidence type="ECO:0000313" key="3">
    <source>
        <dbReference type="Proteomes" id="UP001500037"/>
    </source>
</evidence>
<dbReference type="InterPro" id="IPR013595">
    <property type="entry name" value="Pept_S33_TAP-like_C"/>
</dbReference>
<organism evidence="2 3">
    <name type="scientific">Kitasatospora nipponensis</name>
    <dbReference type="NCBI Taxonomy" id="258049"/>
    <lineage>
        <taxon>Bacteria</taxon>
        <taxon>Bacillati</taxon>
        <taxon>Actinomycetota</taxon>
        <taxon>Actinomycetes</taxon>
        <taxon>Kitasatosporales</taxon>
        <taxon>Streptomycetaceae</taxon>
        <taxon>Kitasatospora</taxon>
    </lineage>
</organism>
<dbReference type="InterPro" id="IPR029058">
    <property type="entry name" value="AB_hydrolase_fold"/>
</dbReference>